<feature type="region of interest" description="Disordered" evidence="1">
    <location>
        <begin position="345"/>
        <end position="394"/>
    </location>
</feature>
<feature type="region of interest" description="Disordered" evidence="1">
    <location>
        <begin position="204"/>
        <end position="275"/>
    </location>
</feature>
<accession>A0A250XKS8</accession>
<feature type="region of interest" description="Disordered" evidence="1">
    <location>
        <begin position="133"/>
        <end position="173"/>
    </location>
</feature>
<gene>
    <name evidence="2" type="ORF">CEUSTIGMA_g11130.t1</name>
</gene>
<evidence type="ECO:0000256" key="1">
    <source>
        <dbReference type="SAM" id="MobiDB-lite"/>
    </source>
</evidence>
<feature type="region of interest" description="Disordered" evidence="1">
    <location>
        <begin position="51"/>
        <end position="72"/>
    </location>
</feature>
<protein>
    <submittedName>
        <fullName evidence="2">Uncharacterized protein</fullName>
    </submittedName>
</protein>
<name>A0A250XKS8_9CHLO</name>
<reference evidence="2 3" key="1">
    <citation type="submission" date="2017-08" db="EMBL/GenBank/DDBJ databases">
        <title>Acidophilic green algal genome provides insights into adaptation to an acidic environment.</title>
        <authorList>
            <person name="Hirooka S."/>
            <person name="Hirose Y."/>
            <person name="Kanesaki Y."/>
            <person name="Higuchi S."/>
            <person name="Fujiwara T."/>
            <person name="Onuma R."/>
            <person name="Era A."/>
            <person name="Ohbayashi R."/>
            <person name="Uzuka A."/>
            <person name="Nozaki H."/>
            <person name="Yoshikawa H."/>
            <person name="Miyagishima S.Y."/>
        </authorList>
    </citation>
    <scope>NUCLEOTIDE SEQUENCE [LARGE SCALE GENOMIC DNA]</scope>
    <source>
        <strain evidence="2 3">NIES-2499</strain>
    </source>
</reference>
<organism evidence="2 3">
    <name type="scientific">Chlamydomonas eustigma</name>
    <dbReference type="NCBI Taxonomy" id="1157962"/>
    <lineage>
        <taxon>Eukaryota</taxon>
        <taxon>Viridiplantae</taxon>
        <taxon>Chlorophyta</taxon>
        <taxon>core chlorophytes</taxon>
        <taxon>Chlorophyceae</taxon>
        <taxon>CS clade</taxon>
        <taxon>Chlamydomonadales</taxon>
        <taxon>Chlamydomonadaceae</taxon>
        <taxon>Chlamydomonas</taxon>
    </lineage>
</organism>
<sequence length="422" mass="47957">MSRKRQELYEKLQWSRQTQENLFVERSKNQIHDDTLPRIAYQVESNLAITPPSFAQRPSSREGPNPSNLHIPPHIIAENNAQMAKHGLYPHITIPFSKTTHSTMGVISGRAQRSTSSGGRNGPRELLTTLTSKQQSFGQKEVSTSGQPREQPQLSVPHRDEPANRRDPWPVSKEGQYVTYEQEREELWAQEGYSNVLCRTFRLGAPSSPTKNLKYDYPTASPRHSRSPEREEVAHPEQQRTESLSPSAHNEHSWSLDGEKIKEDSPPNLSHNKRVGGMTLNQRAAQIFLDPQAKEEYIKMQHTYFSKMLKKLRDIPGYRDLSQAPTDTLPELKTALSAVRKRDEMLQRQAAQAEKEHRKQQQVPSFDGRGREGGSGAAVFREESRETSDSSNDAESVLQSWFWFTRIASALSSAIFSYLLGN</sequence>
<evidence type="ECO:0000313" key="2">
    <source>
        <dbReference type="EMBL" id="GAX83705.1"/>
    </source>
</evidence>
<dbReference type="EMBL" id="BEGY01000105">
    <property type="protein sequence ID" value="GAX83705.1"/>
    <property type="molecule type" value="Genomic_DNA"/>
</dbReference>
<dbReference type="AlphaFoldDB" id="A0A250XKS8"/>
<feature type="compositionally biased region" description="Basic and acidic residues" evidence="1">
    <location>
        <begin position="157"/>
        <end position="168"/>
    </location>
</feature>
<dbReference type="Proteomes" id="UP000232323">
    <property type="component" value="Unassembled WGS sequence"/>
</dbReference>
<feature type="compositionally biased region" description="Polar residues" evidence="1">
    <location>
        <begin position="133"/>
        <end position="154"/>
    </location>
</feature>
<comment type="caution">
    <text evidence="2">The sequence shown here is derived from an EMBL/GenBank/DDBJ whole genome shotgun (WGS) entry which is preliminary data.</text>
</comment>
<feature type="compositionally biased region" description="Basic and acidic residues" evidence="1">
    <location>
        <begin position="249"/>
        <end position="265"/>
    </location>
</feature>
<keyword evidence="3" id="KW-1185">Reference proteome</keyword>
<evidence type="ECO:0000313" key="3">
    <source>
        <dbReference type="Proteomes" id="UP000232323"/>
    </source>
</evidence>
<proteinExistence type="predicted"/>
<feature type="compositionally biased region" description="Basic and acidic residues" evidence="1">
    <location>
        <begin position="226"/>
        <end position="240"/>
    </location>
</feature>